<protein>
    <recommendedName>
        <fullName evidence="3">Phage tail protein</fullName>
    </recommendedName>
</protein>
<sequence>MSIEINATEVVINGQAVAPSKKIKFKTGVPKVTSHSSLLGDQVLVTQAVDFSEAIGEVTLSFRHTLKNLELLSEWQEKVGKNAIRFIDSPTGFTKTFNQLSVEEDPEIDFDSDEFEVTFRGGTGS</sequence>
<proteinExistence type="predicted"/>
<reference evidence="1 2" key="1">
    <citation type="submission" date="2020-05" db="EMBL/GenBank/DDBJ databases">
        <title>Horizontal transmission and recombination maintain forever young bacterial symbiont genomes.</title>
        <authorList>
            <person name="Russell S.L."/>
            <person name="Pepper-Tunick E."/>
            <person name="Svedberg J."/>
            <person name="Byrne A."/>
            <person name="Ruelas Castillo J."/>
            <person name="Vollmers C."/>
            <person name="Beinart R.A."/>
            <person name="Corbett-Detig R."/>
        </authorList>
    </citation>
    <scope>NUCLEOTIDE SEQUENCE [LARGE SCALE GENOMIC DNA]</scope>
    <source>
        <strain evidence="1">4727-3</strain>
    </source>
</reference>
<organism evidence="1 2">
    <name type="scientific">Candidatus Methanofishera endochildressiae</name>
    <dbReference type="NCBI Taxonomy" id="2738884"/>
    <lineage>
        <taxon>Bacteria</taxon>
        <taxon>Pseudomonadati</taxon>
        <taxon>Pseudomonadota</taxon>
        <taxon>Gammaproteobacteria</taxon>
        <taxon>Candidatus Methanofishera</taxon>
    </lineage>
</organism>
<dbReference type="EMBL" id="JACCHS010000001">
    <property type="protein sequence ID" value="NYT46358.1"/>
    <property type="molecule type" value="Genomic_DNA"/>
</dbReference>
<dbReference type="AlphaFoldDB" id="A0A7Z0SCA5"/>
<gene>
    <name evidence="1" type="ORF">H0A75_00170</name>
</gene>
<name>A0A7Z0SCA5_9GAMM</name>
<evidence type="ECO:0000313" key="2">
    <source>
        <dbReference type="Proteomes" id="UP000537890"/>
    </source>
</evidence>
<accession>A0A7Z0SCA5</accession>
<dbReference type="Proteomes" id="UP000537890">
    <property type="component" value="Unassembled WGS sequence"/>
</dbReference>
<evidence type="ECO:0008006" key="3">
    <source>
        <dbReference type="Google" id="ProtNLM"/>
    </source>
</evidence>
<comment type="caution">
    <text evidence="1">The sequence shown here is derived from an EMBL/GenBank/DDBJ whole genome shotgun (WGS) entry which is preliminary data.</text>
</comment>
<evidence type="ECO:0000313" key="1">
    <source>
        <dbReference type="EMBL" id="NYT46358.1"/>
    </source>
</evidence>